<dbReference type="Proteomes" id="UP001140206">
    <property type="component" value="Chromosome 3"/>
</dbReference>
<evidence type="ECO:0000256" key="7">
    <source>
        <dbReference type="ARBA" id="ARBA00023128"/>
    </source>
</evidence>
<evidence type="ECO:0000256" key="9">
    <source>
        <dbReference type="SAM" id="Phobius"/>
    </source>
</evidence>
<gene>
    <name evidence="13" type="ORF">LUZ62_015197</name>
    <name evidence="12" type="ORF">LUZ62_036264</name>
    <name evidence="10" type="ORF">LUZ62_057844</name>
    <name evidence="11" type="ORF">LUZ62_062410</name>
</gene>
<evidence type="ECO:0000313" key="12">
    <source>
        <dbReference type="EMBL" id="KAJ4785018.1"/>
    </source>
</evidence>
<reference evidence="10" key="1">
    <citation type="submission" date="2022-08" db="EMBL/GenBank/DDBJ databases">
        <authorList>
            <person name="Marques A."/>
        </authorList>
    </citation>
    <scope>NUCLEOTIDE SEQUENCE</scope>
    <source>
        <strain evidence="10">RhyPub2mFocal</strain>
        <tissue evidence="10">Leaves</tissue>
    </source>
</reference>
<proteinExistence type="inferred from homology"/>
<dbReference type="EMBL" id="JAMFTS010000003">
    <property type="protein sequence ID" value="KAJ4773587.1"/>
    <property type="molecule type" value="Genomic_DNA"/>
</dbReference>
<dbReference type="GO" id="GO:0005743">
    <property type="term" value="C:mitochondrial inner membrane"/>
    <property type="evidence" value="ECO:0007669"/>
    <property type="project" value="UniProtKB-SubCell"/>
</dbReference>
<name>A0AAV8DXW7_9POAL</name>
<dbReference type="EMBL" id="JAMFTS010000001">
    <property type="protein sequence ID" value="KAJ4802631.1"/>
    <property type="molecule type" value="Genomic_DNA"/>
</dbReference>
<evidence type="ECO:0000256" key="3">
    <source>
        <dbReference type="ARBA" id="ARBA00009591"/>
    </source>
</evidence>
<evidence type="ECO:0000313" key="14">
    <source>
        <dbReference type="Proteomes" id="UP001140206"/>
    </source>
</evidence>
<accession>A0AAV8DXW7</accession>
<sequence>MSTSPGKVASQAEAAQAYMKKGVGRKPPSLVMEIIYGISLGMFAGYLWKMHHWNNQRRTRQFYDMLDKGLISTVVDEPGED</sequence>
<evidence type="ECO:0000256" key="2">
    <source>
        <dbReference type="ARBA" id="ARBA00004273"/>
    </source>
</evidence>
<dbReference type="Proteomes" id="UP001140206">
    <property type="component" value="Chromosome 2"/>
</dbReference>
<evidence type="ECO:0000256" key="4">
    <source>
        <dbReference type="ARBA" id="ARBA00022692"/>
    </source>
</evidence>
<comment type="function">
    <text evidence="1">This protein is one of the nuclear-coded polypeptide chains of cytochrome c oxidase, the terminal oxidase in mitochondrial electron transport.</text>
</comment>
<organism evidence="10 14">
    <name type="scientific">Rhynchospora pubera</name>
    <dbReference type="NCBI Taxonomy" id="906938"/>
    <lineage>
        <taxon>Eukaryota</taxon>
        <taxon>Viridiplantae</taxon>
        <taxon>Streptophyta</taxon>
        <taxon>Embryophyta</taxon>
        <taxon>Tracheophyta</taxon>
        <taxon>Spermatophyta</taxon>
        <taxon>Magnoliopsida</taxon>
        <taxon>Liliopsida</taxon>
        <taxon>Poales</taxon>
        <taxon>Cyperaceae</taxon>
        <taxon>Cyperoideae</taxon>
        <taxon>Rhynchosporeae</taxon>
        <taxon>Rhynchospora</taxon>
    </lineage>
</organism>
<comment type="caution">
    <text evidence="10">The sequence shown here is derived from an EMBL/GenBank/DDBJ whole genome shotgun (WGS) entry which is preliminary data.</text>
</comment>
<evidence type="ECO:0000313" key="13">
    <source>
        <dbReference type="EMBL" id="KAJ4802631.1"/>
    </source>
</evidence>
<dbReference type="EMBL" id="JAMFTS010000003">
    <property type="protein sequence ID" value="KAJ4778153.1"/>
    <property type="molecule type" value="Genomic_DNA"/>
</dbReference>
<comment type="similarity">
    <text evidence="3">Belongs to the cytochrome c oxidase subunit 5C family.</text>
</comment>
<protein>
    <submittedName>
        <fullName evidence="10">Cytochrome c oxidase subunit 5c</fullName>
    </submittedName>
</protein>
<keyword evidence="7" id="KW-0496">Mitochondrion</keyword>
<keyword evidence="4 9" id="KW-0812">Transmembrane</keyword>
<evidence type="ECO:0000256" key="1">
    <source>
        <dbReference type="ARBA" id="ARBA00002480"/>
    </source>
</evidence>
<dbReference type="PANTHER" id="PTHR34372">
    <property type="entry name" value="CYTOCHROME C OXIDASE SUBUNIT 5C-2-RELATED"/>
    <property type="match status" value="1"/>
</dbReference>
<dbReference type="AlphaFoldDB" id="A0AAV8DXW7"/>
<dbReference type="EMBL" id="JAMFTS010000002">
    <property type="protein sequence ID" value="KAJ4785018.1"/>
    <property type="molecule type" value="Genomic_DNA"/>
</dbReference>
<keyword evidence="5" id="KW-0999">Mitochondrion inner membrane</keyword>
<dbReference type="PANTHER" id="PTHR34372:SF7">
    <property type="entry name" value="CYTOCHROME C OXIDASE SUBUNIT 5C"/>
    <property type="match status" value="1"/>
</dbReference>
<evidence type="ECO:0000256" key="6">
    <source>
        <dbReference type="ARBA" id="ARBA00022989"/>
    </source>
</evidence>
<evidence type="ECO:0000313" key="11">
    <source>
        <dbReference type="EMBL" id="KAJ4778153.1"/>
    </source>
</evidence>
<keyword evidence="6 9" id="KW-1133">Transmembrane helix</keyword>
<dbReference type="InterPro" id="IPR008432">
    <property type="entry name" value="COX5C"/>
</dbReference>
<evidence type="ECO:0000313" key="10">
    <source>
        <dbReference type="EMBL" id="KAJ4773587.1"/>
    </source>
</evidence>
<feature type="transmembrane region" description="Helical" evidence="9">
    <location>
        <begin position="29"/>
        <end position="48"/>
    </location>
</feature>
<evidence type="ECO:0000256" key="5">
    <source>
        <dbReference type="ARBA" id="ARBA00022792"/>
    </source>
</evidence>
<dbReference type="Proteomes" id="UP001140206">
    <property type="component" value="Chromosome 1"/>
</dbReference>
<keyword evidence="8 9" id="KW-0472">Membrane</keyword>
<keyword evidence="14" id="KW-1185">Reference proteome</keyword>
<evidence type="ECO:0000256" key="8">
    <source>
        <dbReference type="ARBA" id="ARBA00023136"/>
    </source>
</evidence>
<comment type="subcellular location">
    <subcellularLocation>
        <location evidence="2">Mitochondrion inner membrane</location>
    </subcellularLocation>
</comment>